<keyword evidence="2" id="KW-0732">Signal</keyword>
<keyword evidence="4" id="KW-1185">Reference proteome</keyword>
<dbReference type="SUPFAM" id="SSF110087">
    <property type="entry name" value="DR1885-like metal-binding protein"/>
    <property type="match status" value="1"/>
</dbReference>
<dbReference type="OrthoDB" id="9796962at2"/>
<dbReference type="AlphaFoldDB" id="A0A1C6UTL9"/>
<dbReference type="InterPro" id="IPR058248">
    <property type="entry name" value="Lxx211020-like"/>
</dbReference>
<organism evidence="3 4">
    <name type="scientific">Micromonospora yangpuensis</name>
    <dbReference type="NCBI Taxonomy" id="683228"/>
    <lineage>
        <taxon>Bacteria</taxon>
        <taxon>Bacillati</taxon>
        <taxon>Actinomycetota</taxon>
        <taxon>Actinomycetes</taxon>
        <taxon>Micromonosporales</taxon>
        <taxon>Micromonosporaceae</taxon>
        <taxon>Micromonospora</taxon>
    </lineage>
</organism>
<evidence type="ECO:0000256" key="1">
    <source>
        <dbReference type="SAM" id="MobiDB-lite"/>
    </source>
</evidence>
<dbReference type="Proteomes" id="UP000198937">
    <property type="component" value="Unassembled WGS sequence"/>
</dbReference>
<accession>A0A1C6UTL9</accession>
<dbReference type="Gene3D" id="2.60.40.1890">
    <property type="entry name" value="PCu(A)C copper chaperone"/>
    <property type="match status" value="1"/>
</dbReference>
<reference evidence="3 4" key="1">
    <citation type="submission" date="2016-06" db="EMBL/GenBank/DDBJ databases">
        <authorList>
            <person name="Kjaerup R.B."/>
            <person name="Dalgaard T.S."/>
            <person name="Juul-Madsen H.R."/>
        </authorList>
    </citation>
    <scope>NUCLEOTIDE SEQUENCE [LARGE SCALE GENOMIC DNA]</scope>
    <source>
        <strain evidence="3 4">DSM 45577</strain>
    </source>
</reference>
<dbReference type="PANTHER" id="PTHR36302:SF1">
    <property type="entry name" value="COPPER CHAPERONE PCU(A)C"/>
    <property type="match status" value="1"/>
</dbReference>
<proteinExistence type="predicted"/>
<evidence type="ECO:0008006" key="5">
    <source>
        <dbReference type="Google" id="ProtNLM"/>
    </source>
</evidence>
<dbReference type="InterPro" id="IPR036182">
    <property type="entry name" value="PCuAC_sf"/>
</dbReference>
<dbReference type="InterPro" id="IPR006311">
    <property type="entry name" value="TAT_signal"/>
</dbReference>
<dbReference type="STRING" id="683228.GA0070617_3505"/>
<protein>
    <recommendedName>
        <fullName evidence="5">Copper(I)-binding protein</fullName>
    </recommendedName>
</protein>
<dbReference type="InterPro" id="IPR007410">
    <property type="entry name" value="LpqE-like"/>
</dbReference>
<feature type="region of interest" description="Disordered" evidence="1">
    <location>
        <begin position="174"/>
        <end position="205"/>
    </location>
</feature>
<name>A0A1C6UTL9_9ACTN</name>
<gene>
    <name evidence="3" type="ORF">GA0070617_3505</name>
</gene>
<sequence>MSSSTRLGRRRALLLAGTLVLAVAATGCGSSDTTTTGGPSPSAPPSASTPTDAGAGVLEIRDPWVKAADTGMTAAFATLANTGDTDVTLTGASTDVSVMEVHEMAMRDGKMVMKPKEGGVVIKAGSSHVLQPGGDHLMLMDLREPVPAGAELAITLTFADGRSQRFTAVSKPFTGAQESYSPEHGGPSPMPGGSATPGMTMSPAS</sequence>
<dbReference type="RefSeq" id="WP_091439144.1">
    <property type="nucleotide sequence ID" value="NZ_BMMJ01000013.1"/>
</dbReference>
<evidence type="ECO:0000313" key="3">
    <source>
        <dbReference type="EMBL" id="SCL57376.1"/>
    </source>
</evidence>
<dbReference type="PROSITE" id="PS51318">
    <property type="entry name" value="TAT"/>
    <property type="match status" value="1"/>
</dbReference>
<feature type="signal peptide" evidence="2">
    <location>
        <begin position="1"/>
        <end position="24"/>
    </location>
</feature>
<dbReference type="PROSITE" id="PS51257">
    <property type="entry name" value="PROKAR_LIPOPROTEIN"/>
    <property type="match status" value="1"/>
</dbReference>
<feature type="chain" id="PRO_5008748093" description="Copper(I)-binding protein" evidence="2">
    <location>
        <begin position="25"/>
        <end position="205"/>
    </location>
</feature>
<evidence type="ECO:0000256" key="2">
    <source>
        <dbReference type="SAM" id="SignalP"/>
    </source>
</evidence>
<feature type="region of interest" description="Disordered" evidence="1">
    <location>
        <begin position="29"/>
        <end position="54"/>
    </location>
</feature>
<dbReference type="EMBL" id="FMIA01000002">
    <property type="protein sequence ID" value="SCL57376.1"/>
    <property type="molecule type" value="Genomic_DNA"/>
</dbReference>
<dbReference type="Pfam" id="PF04314">
    <property type="entry name" value="PCuAC"/>
    <property type="match status" value="1"/>
</dbReference>
<evidence type="ECO:0000313" key="4">
    <source>
        <dbReference type="Proteomes" id="UP000198937"/>
    </source>
</evidence>
<dbReference type="PANTHER" id="PTHR36302">
    <property type="entry name" value="BLR7088 PROTEIN"/>
    <property type="match status" value="1"/>
</dbReference>